<evidence type="ECO:0000256" key="2">
    <source>
        <dbReference type="ARBA" id="ARBA00022801"/>
    </source>
</evidence>
<evidence type="ECO:0000313" key="9">
    <source>
        <dbReference type="EMBL" id="SET77385.1"/>
    </source>
</evidence>
<dbReference type="SUPFAM" id="SSF49899">
    <property type="entry name" value="Concanavalin A-like lectins/glucanases"/>
    <property type="match status" value="1"/>
</dbReference>
<evidence type="ECO:0000313" key="10">
    <source>
        <dbReference type="Proteomes" id="UP000198558"/>
    </source>
</evidence>
<name>A0A1I0H115_9FIRM</name>
<dbReference type="Gene3D" id="3.30.379.10">
    <property type="entry name" value="Chitobiase/beta-hexosaminidase domain 2-like"/>
    <property type="match status" value="1"/>
</dbReference>
<dbReference type="Pfam" id="PF02838">
    <property type="entry name" value="Glyco_hydro_20b"/>
    <property type="match status" value="1"/>
</dbReference>
<feature type="active site" description="Proton donor" evidence="4">
    <location>
        <position position="752"/>
    </location>
</feature>
<evidence type="ECO:0000256" key="6">
    <source>
        <dbReference type="SAM" id="MobiDB-lite"/>
    </source>
</evidence>
<dbReference type="InterPro" id="IPR015882">
    <property type="entry name" value="HEX_bac_N"/>
</dbReference>
<dbReference type="InterPro" id="IPR025705">
    <property type="entry name" value="Beta_hexosaminidase_sua/sub"/>
</dbReference>
<keyword evidence="2" id="KW-0378">Hydrolase</keyword>
<dbReference type="Gene3D" id="2.60.120.260">
    <property type="entry name" value="Galactose-binding domain-like"/>
    <property type="match status" value="3"/>
</dbReference>
<feature type="domain" description="F5/8 type C" evidence="8">
    <location>
        <begin position="20"/>
        <end position="183"/>
    </location>
</feature>
<dbReference type="CDD" id="cd06564">
    <property type="entry name" value="GH20_DspB_LnbB-like"/>
    <property type="match status" value="1"/>
</dbReference>
<organism evidence="9 10">
    <name type="scientific">Thomasclavelia cocleata</name>
    <dbReference type="NCBI Taxonomy" id="69824"/>
    <lineage>
        <taxon>Bacteria</taxon>
        <taxon>Bacillati</taxon>
        <taxon>Bacillota</taxon>
        <taxon>Erysipelotrichia</taxon>
        <taxon>Erysipelotrichales</taxon>
        <taxon>Coprobacillaceae</taxon>
        <taxon>Thomasclavelia</taxon>
    </lineage>
</organism>
<dbReference type="Gene3D" id="1.20.1270.90">
    <property type="entry name" value="AF1782-like"/>
    <property type="match status" value="3"/>
</dbReference>
<dbReference type="Pfam" id="PF00754">
    <property type="entry name" value="F5_F8_type_C"/>
    <property type="match status" value="2"/>
</dbReference>
<dbReference type="Pfam" id="PF22633">
    <property type="entry name" value="F5_F8_type_C_2"/>
    <property type="match status" value="1"/>
</dbReference>
<evidence type="ECO:0000259" key="8">
    <source>
        <dbReference type="PROSITE" id="PS50022"/>
    </source>
</evidence>
<reference evidence="10" key="1">
    <citation type="submission" date="2016-10" db="EMBL/GenBank/DDBJ databases">
        <authorList>
            <person name="Varghese N."/>
            <person name="Submissions S."/>
        </authorList>
    </citation>
    <scope>NUCLEOTIDE SEQUENCE [LARGE SCALE GENOMIC DNA]</scope>
    <source>
        <strain evidence="10">DSM 1551</strain>
    </source>
</reference>
<feature type="domain" description="F5/8 type C" evidence="8">
    <location>
        <begin position="185"/>
        <end position="333"/>
    </location>
</feature>
<dbReference type="GO" id="GO:0005975">
    <property type="term" value="P:carbohydrate metabolic process"/>
    <property type="evidence" value="ECO:0007669"/>
    <property type="project" value="InterPro"/>
</dbReference>
<evidence type="ECO:0000256" key="5">
    <source>
        <dbReference type="SAM" id="Coils"/>
    </source>
</evidence>
<dbReference type="GO" id="GO:0004563">
    <property type="term" value="F:beta-N-acetylhexosaminidase activity"/>
    <property type="evidence" value="ECO:0007669"/>
    <property type="project" value="InterPro"/>
</dbReference>
<dbReference type="GeneID" id="78289265"/>
<dbReference type="Gene3D" id="3.20.20.80">
    <property type="entry name" value="Glycosidases"/>
    <property type="match status" value="1"/>
</dbReference>
<evidence type="ECO:0000256" key="1">
    <source>
        <dbReference type="ARBA" id="ARBA00006285"/>
    </source>
</evidence>
<sequence length="1677" mass="187293">MKTLKKVFFSMLITALLLSNFPYSVGVHASETNIALNKPVTTSSVRPARSELVGALVVDGIDDDESSRWSSKMATGLGENEGPSEDGTVEQWITVDLKNVYDLSMVYVSWEGAYAKSYQIQTSLDGTNFTDIYVNTNAKGGKKTIDKTSFINPALAKYVRVKCNEPVKASWGYSIYEIKLNGTQKDNENLALSKDVSYSGVEGGKVGDSWKYPQFVGEKVVDGDSTTRWSADKADNQWIIVDLKEVEVLSQINVNFFREPLEYTVEISKDGSEYTTILDVKDNPMINIENIREIVFDSQEARYIKVNQTEMFTNPSNGNKYGGSIFEIEAYKYAMIEPEIENAKMALTKLESEGFELPESSNKKIVFPESITKNFDVEIYGSDYKSIIDLDGVYHQPLVDKDVHIMYKIINKNDENDIAISSNDNRIHVYGKYENSGENEFPNVIPTIQEWHGEDGNYSILDTSKIVYNDASLEVQANILSGYLNKLVGIEVDIEKGTNPKKGDIYLSLTNNDKAAVLGNEGYIMKVGDYVTINSTTVKGVFYGGVSIVQALYLNSDELEIPKGIAYDYPKYEVRSIALDVARSEIKLDYIKEITEMLPLFKVNEIVMHINDDRGDKIADTTIGSEQNIKQTKDLSAFRIENDKNIGDHAYQISKADYIEYQLEAAKYGVSVVTELDTPAHSAVFSLLPEMHDNMYDVRHLKILDDASTDVNNASLHQPTIDFIDELTQELIGDAPGDAVIQTPIFHFGTDEYKATPIYSEAMQQYINHYTKYVQDRGYEARAWASSDGSSGFKGYVTPQNKEVTYYLWAPYWSDVKKTVANGNPIINCSGSWLYIVPGGNNGYSNYLNMEKLYNEWSVNNITTTRGSGGAVLPISHPQLKGASVVLWNDDGFLLDGVSDFDIFDRLKYGIAIIGERTWYGEKTEEQSYDNFKMAYEYLLKTGPSATSNPARYVSSKSESVVDIDFETINDNKAIDNSGNGYNGVFNSTTAKGISGNSLVLNEDSYLQMPFDSIGFPASVSFDIYIDKDTPKEATLFEGKDGKINLNQKNKAGEYTDKLGYERDGYTYIFDYRVETEKWLKIMITADKNGTNLYVNDKLIGVGRRTEFGTYVTKNLSTSMILPTEKIGYGIIGKLDNFKIVNECVKVPGPENIACTATNTVASNVYSDSFTGIKAIDKSLTTRWATTNDITSATLELTFDEEVSVNQTRIVEYKAANNYITSYNIEYWDGQNWVVGSSHNVDNSEKTVVAGVTNGYEFSSNFDIITASKIRLNITNASRPSIFEFELFYNENEVITVDKGELEKVINDANECNQDNYTVTTYNSMVEILKYAKEIFNTDYITQLQIDEATNALNEALNDLLERADITEAQALLENYKDLNSQSYSEASWQSFEEARQNVSDAIKDTSELLQEQLDELCNKLVEAYKALETSINNKLALATAIEMAESASLENVVPVVIEEFNAALANAREVYANSTNQNEIDEAFDRLASVMHMLEFYKGNKELLQKQVDQINGLESNKYIESSWNAMLPVLAKANEVLGNENAMQEEVDEVYSELVRAFVNLRLKPNKDILSGLINKVNGLNRTNYTSASLKAVDEEVEKATIVLNNLEATKEQVEAAVSALTKAISGLEAKLVETVKSGDTTVSIKTGDNGLMTVFAGLSMLSLAGLSLFRKKED</sequence>
<keyword evidence="5" id="KW-0175">Coiled coil</keyword>
<evidence type="ECO:0000256" key="7">
    <source>
        <dbReference type="SAM" id="SignalP"/>
    </source>
</evidence>
<dbReference type="Pfam" id="PF00728">
    <property type="entry name" value="Glyco_hydro_20"/>
    <property type="match status" value="1"/>
</dbReference>
<keyword evidence="3" id="KW-0326">Glycosidase</keyword>
<dbReference type="InterPro" id="IPR008979">
    <property type="entry name" value="Galactose-bd-like_sf"/>
</dbReference>
<evidence type="ECO:0000256" key="4">
    <source>
        <dbReference type="PIRSR" id="PIRSR625705-1"/>
    </source>
</evidence>
<feature type="chain" id="PRO_5011623374" evidence="7">
    <location>
        <begin position="30"/>
        <end position="1677"/>
    </location>
</feature>
<dbReference type="PROSITE" id="PS50022">
    <property type="entry name" value="FA58C_3"/>
    <property type="match status" value="2"/>
</dbReference>
<protein>
    <submittedName>
        <fullName evidence="9">LPXTG-motif cell wall anchor domain-containing protein</fullName>
    </submittedName>
</protein>
<gene>
    <name evidence="9" type="ORF">SAMN04489758_1408</name>
</gene>
<dbReference type="InterPro" id="IPR029018">
    <property type="entry name" value="Hex-like_dom2"/>
</dbReference>
<dbReference type="SUPFAM" id="SSF49785">
    <property type="entry name" value="Galactose-binding domain-like"/>
    <property type="match status" value="3"/>
</dbReference>
<dbReference type="InterPro" id="IPR000421">
    <property type="entry name" value="FA58C"/>
</dbReference>
<evidence type="ECO:0000256" key="3">
    <source>
        <dbReference type="ARBA" id="ARBA00023295"/>
    </source>
</evidence>
<comment type="similarity">
    <text evidence="1">Belongs to the glycosyl hydrolase 20 family.</text>
</comment>
<dbReference type="SUPFAM" id="SSF51445">
    <property type="entry name" value="(Trans)glycosidases"/>
    <property type="match status" value="1"/>
</dbReference>
<dbReference type="OrthoDB" id="6636047at2"/>
<dbReference type="InterPro" id="IPR015883">
    <property type="entry name" value="Glyco_hydro_20_cat"/>
</dbReference>
<dbReference type="Gene3D" id="1.20.1270.70">
    <property type="entry name" value="Designed single chain three-helix bundle"/>
    <property type="match status" value="1"/>
</dbReference>
<dbReference type="NCBIfam" id="TIGR01167">
    <property type="entry name" value="LPXTG_anchor"/>
    <property type="match status" value="1"/>
</dbReference>
<proteinExistence type="inferred from homology"/>
<dbReference type="SUPFAM" id="SSF55545">
    <property type="entry name" value="beta-N-acetylhexosaminidase-like domain"/>
    <property type="match status" value="1"/>
</dbReference>
<keyword evidence="7" id="KW-0732">Signal</keyword>
<keyword evidence="10" id="KW-1185">Reference proteome</keyword>
<dbReference type="Pfam" id="PF07554">
    <property type="entry name" value="FIVAR"/>
    <property type="match status" value="4"/>
</dbReference>
<dbReference type="PRINTS" id="PR00738">
    <property type="entry name" value="GLHYDRLASE20"/>
</dbReference>
<dbReference type="InterPro" id="IPR017853">
    <property type="entry name" value="GH"/>
</dbReference>
<dbReference type="InterPro" id="IPR013320">
    <property type="entry name" value="ConA-like_dom_sf"/>
</dbReference>
<dbReference type="InterPro" id="IPR052764">
    <property type="entry name" value="GH20_Enzymes"/>
</dbReference>
<feature type="coiled-coil region" evidence="5">
    <location>
        <begin position="1592"/>
        <end position="1633"/>
    </location>
</feature>
<dbReference type="EMBL" id="FOIN01000040">
    <property type="protein sequence ID" value="SET77385.1"/>
    <property type="molecule type" value="Genomic_DNA"/>
</dbReference>
<dbReference type="PANTHER" id="PTHR43678:SF1">
    <property type="entry name" value="BETA-N-ACETYLHEXOSAMINIDASE"/>
    <property type="match status" value="1"/>
</dbReference>
<dbReference type="RefSeq" id="WP_092356039.1">
    <property type="nucleotide sequence ID" value="NZ_FOIN01000040.1"/>
</dbReference>
<feature type="signal peptide" evidence="7">
    <location>
        <begin position="1"/>
        <end position="29"/>
    </location>
</feature>
<dbReference type="PANTHER" id="PTHR43678">
    <property type="entry name" value="PUTATIVE (AFU_ORTHOLOGUE AFUA_2G00640)-RELATED"/>
    <property type="match status" value="1"/>
</dbReference>
<accession>A0A1I0H115</accession>
<dbReference type="Proteomes" id="UP000198558">
    <property type="component" value="Unassembled WGS sequence"/>
</dbReference>
<feature type="region of interest" description="Disordered" evidence="6">
    <location>
        <begin position="65"/>
        <end position="86"/>
    </location>
</feature>